<evidence type="ECO:0000313" key="1">
    <source>
        <dbReference type="EMBL" id="QSS49984.1"/>
    </source>
</evidence>
<sequence length="61" mass="6742">MSTLFHSPDLTLVFLTQSPSRGSLDMCISLRCFLGLLKDIRHPTSSHLNHNSLSSSPPSYP</sequence>
<dbReference type="EMBL" id="CP069102">
    <property type="protein sequence ID" value="QSS49984.1"/>
    <property type="molecule type" value="Genomic_DNA"/>
</dbReference>
<accession>A0A8A1LC04</accession>
<organism evidence="1 2">
    <name type="scientific">Ajellomyces capsulatus (strain H88)</name>
    <name type="common">Darling's disease fungus</name>
    <name type="synonym">Histoplasma capsulatum</name>
    <dbReference type="NCBI Taxonomy" id="544711"/>
    <lineage>
        <taxon>Eukaryota</taxon>
        <taxon>Fungi</taxon>
        <taxon>Dikarya</taxon>
        <taxon>Ascomycota</taxon>
        <taxon>Pezizomycotina</taxon>
        <taxon>Eurotiomycetes</taxon>
        <taxon>Eurotiomycetidae</taxon>
        <taxon>Onygenales</taxon>
        <taxon>Ajellomycetaceae</taxon>
        <taxon>Histoplasma</taxon>
    </lineage>
</organism>
<evidence type="ECO:0000313" key="2">
    <source>
        <dbReference type="Proteomes" id="UP000663419"/>
    </source>
</evidence>
<reference evidence="1" key="1">
    <citation type="submission" date="2021-01" db="EMBL/GenBank/DDBJ databases">
        <title>Chromosome-level genome assembly of a human fungal pathogen reveals clustering of transcriptionally co-regulated genes.</title>
        <authorList>
            <person name="Voorhies M."/>
            <person name="Cohen S."/>
            <person name="Shea T.P."/>
            <person name="Petrus S."/>
            <person name="Munoz J.F."/>
            <person name="Poplawski S."/>
            <person name="Goldman W.E."/>
            <person name="Michael T."/>
            <person name="Cuomo C.A."/>
            <person name="Sil A."/>
            <person name="Beyhan S."/>
        </authorList>
    </citation>
    <scope>NUCLEOTIDE SEQUENCE</scope>
    <source>
        <strain evidence="1">H88</strain>
    </source>
</reference>
<dbReference type="AlphaFoldDB" id="A0A8A1LC04"/>
<gene>
    <name evidence="1" type="ORF">I7I53_10521</name>
</gene>
<protein>
    <submittedName>
        <fullName evidence="1">Uncharacterized protein</fullName>
    </submittedName>
</protein>
<dbReference type="Proteomes" id="UP000663419">
    <property type="component" value="Chromosome 1"/>
</dbReference>
<dbReference type="VEuPathDB" id="FungiDB:I7I53_10521"/>
<proteinExistence type="predicted"/>
<name>A0A8A1LC04_AJEC8</name>